<feature type="domain" description="Solute-binding protein family 3/N-terminal" evidence="2">
    <location>
        <begin position="47"/>
        <end position="257"/>
    </location>
</feature>
<organism evidence="3 4">
    <name type="scientific">Desulfovibrio subterraneus</name>
    <dbReference type="NCBI Taxonomy" id="2718620"/>
    <lineage>
        <taxon>Bacteria</taxon>
        <taxon>Pseudomonadati</taxon>
        <taxon>Thermodesulfobacteriota</taxon>
        <taxon>Desulfovibrionia</taxon>
        <taxon>Desulfovibrionales</taxon>
        <taxon>Desulfovibrionaceae</taxon>
        <taxon>Desulfovibrio</taxon>
    </lineage>
</organism>
<dbReference type="PANTHER" id="PTHR35936:SF25">
    <property type="entry name" value="ABC TRANSPORTER SUBSTRATE-BINDING PROTEIN"/>
    <property type="match status" value="1"/>
</dbReference>
<dbReference type="Gene3D" id="3.40.190.10">
    <property type="entry name" value="Periplasmic binding protein-like II"/>
    <property type="match status" value="2"/>
</dbReference>
<dbReference type="PANTHER" id="PTHR35936">
    <property type="entry name" value="MEMBRANE-BOUND LYTIC MUREIN TRANSGLYCOSYLASE F"/>
    <property type="match status" value="1"/>
</dbReference>
<name>A0A7J0BGA9_9BACT</name>
<evidence type="ECO:0000256" key="1">
    <source>
        <dbReference type="ARBA" id="ARBA00022729"/>
    </source>
</evidence>
<dbReference type="EMBL" id="BLVO01000012">
    <property type="protein sequence ID" value="GFM32568.1"/>
    <property type="molecule type" value="Genomic_DNA"/>
</dbReference>
<comment type="caution">
    <text evidence="3">The sequence shown here is derived from an EMBL/GenBank/DDBJ whole genome shotgun (WGS) entry which is preliminary data.</text>
</comment>
<evidence type="ECO:0000259" key="2">
    <source>
        <dbReference type="Pfam" id="PF00497"/>
    </source>
</evidence>
<dbReference type="SUPFAM" id="SSF53850">
    <property type="entry name" value="Periplasmic binding protein-like II"/>
    <property type="match status" value="1"/>
</dbReference>
<gene>
    <name evidence="3" type="ORF">DSM101010T_09330</name>
</gene>
<reference evidence="3 4" key="1">
    <citation type="submission" date="2020-05" db="EMBL/GenBank/DDBJ databases">
        <title>Draft genome sequence of Desulfovibrio sp. strain HN2T.</title>
        <authorList>
            <person name="Ueno A."/>
            <person name="Tamazawa S."/>
            <person name="Tamamura S."/>
            <person name="Murakami T."/>
            <person name="Kiyama T."/>
            <person name="Inomata H."/>
            <person name="Amano Y."/>
            <person name="Miyakawa K."/>
            <person name="Tamaki H."/>
            <person name="Naganuma T."/>
            <person name="Kaneko K."/>
        </authorList>
    </citation>
    <scope>NUCLEOTIDE SEQUENCE [LARGE SCALE GENOMIC DNA]</scope>
    <source>
        <strain evidence="3 4">HN2</strain>
    </source>
</reference>
<proteinExistence type="predicted"/>
<keyword evidence="1" id="KW-0732">Signal</keyword>
<dbReference type="AlphaFoldDB" id="A0A7J0BGA9"/>
<dbReference type="RefSeq" id="WP_174404266.1">
    <property type="nucleotide sequence ID" value="NZ_BLVO01000012.1"/>
</dbReference>
<protein>
    <recommendedName>
        <fullName evidence="2">Solute-binding protein family 3/N-terminal domain-containing protein</fullName>
    </recommendedName>
</protein>
<dbReference type="Pfam" id="PF00497">
    <property type="entry name" value="SBP_bac_3"/>
    <property type="match status" value="1"/>
</dbReference>
<accession>A0A7J0BGA9</accession>
<dbReference type="Proteomes" id="UP000503840">
    <property type="component" value="Unassembled WGS sequence"/>
</dbReference>
<evidence type="ECO:0000313" key="3">
    <source>
        <dbReference type="EMBL" id="GFM32568.1"/>
    </source>
</evidence>
<keyword evidence="4" id="KW-1185">Reference proteome</keyword>
<sequence>MKRTSEGTRHILRLYGLFCCALLLIALFTPQAVHARQRQLHIVMTEWVPYTSSNMVGKGALAEMAEIAFKLQGLAVQFSIVPWQRAVDMMDRHEADALLPVYTSPRNKGRYYLSDSMLSVDSVFVRLKDMQIPYKQLDDLIAWRIGVVKDTSYAATLGKQGPFIVEEAPHELMNYRKLVTGRIELMLDTRETIERMMDSLPASERKPLEYMEPPYQTSTLHLAFHPTDTGKKLRDMFNDGLAMLHDKGIYAAILEKHSIARSTGHPVRHIE</sequence>
<dbReference type="InterPro" id="IPR001638">
    <property type="entry name" value="Solute-binding_3/MltF_N"/>
</dbReference>
<evidence type="ECO:0000313" key="4">
    <source>
        <dbReference type="Proteomes" id="UP000503840"/>
    </source>
</evidence>